<sequence length="133" mass="15349">MLKYLFFIGFIFSSSAIASDECDYTLPLGSIVACYENKNEESDAVLNKSYNDLKKLVMGSPYDDETKGVYWSNIVKSQKNWIQMRDSQCLAKGVFFENGTDLQRIEIKKCLFLSTEIRVLYLNEEILFIKNLP</sequence>
<dbReference type="EMBL" id="LOSJ02000001">
    <property type="protein sequence ID" value="PNM64500.1"/>
    <property type="molecule type" value="Genomic_DNA"/>
</dbReference>
<protein>
    <submittedName>
        <fullName evidence="3">DUF1311 domain-containing protein</fullName>
    </submittedName>
</protein>
<dbReference type="PROSITE" id="PS51257">
    <property type="entry name" value="PROKAR_LIPOPROTEIN"/>
    <property type="match status" value="1"/>
</dbReference>
<evidence type="ECO:0000259" key="2">
    <source>
        <dbReference type="Pfam" id="PF07007"/>
    </source>
</evidence>
<dbReference type="RefSeq" id="WP_000922399.1">
    <property type="nucleotide sequence ID" value="NZ_CAWMSS010000002.1"/>
</dbReference>
<dbReference type="InterPro" id="IPR009739">
    <property type="entry name" value="LprI-like_N"/>
</dbReference>
<comment type="caution">
    <text evidence="3">The sequence shown here is derived from an EMBL/GenBank/DDBJ whole genome shotgun (WGS) entry which is preliminary data.</text>
</comment>
<evidence type="ECO:0000256" key="1">
    <source>
        <dbReference type="SAM" id="SignalP"/>
    </source>
</evidence>
<keyword evidence="4" id="KW-1185">Reference proteome</keyword>
<dbReference type="OrthoDB" id="7340239at2"/>
<feature type="domain" description="Lysozyme inhibitor LprI-like N-terminal" evidence="2">
    <location>
        <begin position="31"/>
        <end position="122"/>
    </location>
</feature>
<feature type="chain" id="PRO_5014319992" evidence="1">
    <location>
        <begin position="19"/>
        <end position="133"/>
    </location>
</feature>
<dbReference type="Proteomes" id="UP000053748">
    <property type="component" value="Unassembled WGS sequence"/>
</dbReference>
<evidence type="ECO:0000313" key="4">
    <source>
        <dbReference type="Proteomes" id="UP000053748"/>
    </source>
</evidence>
<feature type="signal peptide" evidence="1">
    <location>
        <begin position="1"/>
        <end position="18"/>
    </location>
</feature>
<reference evidence="3" key="1">
    <citation type="submission" date="2017-12" db="EMBL/GenBank/DDBJ databases">
        <title>FDA dAtabase for Regulatory Grade micrObial Sequences (FDA-ARGOS): Supporting development and validation of Infectious Disease Dx tests.</title>
        <authorList>
            <person name="Hoffmann M."/>
            <person name="Allard M."/>
            <person name="Evans P."/>
            <person name="Brown E."/>
            <person name="Tallon L.J."/>
            <person name="Sadzewicz L."/>
            <person name="Sengamalay N."/>
            <person name="Ott S."/>
            <person name="Godinez A."/>
            <person name="Nagaraj S."/>
            <person name="Vavikolanu K."/>
            <person name="Aluvathingal J."/>
            <person name="Nadendla S."/>
            <person name="Hobson J."/>
            <person name="Sichtig H."/>
        </authorList>
    </citation>
    <scope>NUCLEOTIDE SEQUENCE [LARGE SCALE GENOMIC DNA]</scope>
    <source>
        <strain evidence="3">FDAARGOS_113</strain>
    </source>
</reference>
<keyword evidence="1" id="KW-0732">Signal</keyword>
<organism evidence="3 4">
    <name type="scientific">Vibrio mimicus</name>
    <dbReference type="NCBI Taxonomy" id="674"/>
    <lineage>
        <taxon>Bacteria</taxon>
        <taxon>Pseudomonadati</taxon>
        <taxon>Pseudomonadota</taxon>
        <taxon>Gammaproteobacteria</taxon>
        <taxon>Vibrionales</taxon>
        <taxon>Vibrionaceae</taxon>
        <taxon>Vibrio</taxon>
    </lineage>
</organism>
<dbReference type="AlphaFoldDB" id="A0A2J9VL62"/>
<dbReference type="Gene3D" id="1.20.1270.180">
    <property type="match status" value="1"/>
</dbReference>
<proteinExistence type="predicted"/>
<gene>
    <name evidence="3" type="ORF">AL544_006200</name>
</gene>
<accession>A0A2J9VL62</accession>
<evidence type="ECO:0000313" key="3">
    <source>
        <dbReference type="EMBL" id="PNM64500.1"/>
    </source>
</evidence>
<name>A0A2J9VL62_VIBMI</name>
<dbReference type="Pfam" id="PF07007">
    <property type="entry name" value="LprI"/>
    <property type="match status" value="1"/>
</dbReference>